<reference evidence="6" key="1">
    <citation type="submission" date="2021-01" db="UniProtKB">
        <authorList>
            <consortium name="EnsemblPlants"/>
        </authorList>
    </citation>
    <scope>IDENTIFICATION</scope>
</reference>
<dbReference type="OMA" id="NTTCLCP"/>
<accession>A0A7N1A9A9</accession>
<name>A0A7N1A9A9_KALFE</name>
<dbReference type="Pfam" id="PF01657">
    <property type="entry name" value="Stress-antifung"/>
    <property type="match status" value="2"/>
</dbReference>
<dbReference type="PANTHER" id="PTHR32099">
    <property type="entry name" value="CYSTEINE-RICH REPEAT SECRETORY PROTEIN"/>
    <property type="match status" value="1"/>
</dbReference>
<dbReference type="InterPro" id="IPR002902">
    <property type="entry name" value="GNK2"/>
</dbReference>
<keyword evidence="3" id="KW-1133">Transmembrane helix</keyword>
<dbReference type="EnsemblPlants" id="Kaladp0839s0002.1.v1.1">
    <property type="protein sequence ID" value="Kaladp0839s0002.1.v1.1"/>
    <property type="gene ID" value="Kaladp0839s0002.v1.1"/>
</dbReference>
<keyword evidence="7" id="KW-1185">Reference proteome</keyword>
<evidence type="ECO:0000313" key="6">
    <source>
        <dbReference type="EnsemblPlants" id="Kaladp0839s0002.1.v1.1"/>
    </source>
</evidence>
<dbReference type="Gramene" id="Kaladp0839s0002.1.v1.1">
    <property type="protein sequence ID" value="Kaladp0839s0002.1.v1.1"/>
    <property type="gene ID" value="Kaladp0839s0002.v1.1"/>
</dbReference>
<proteinExistence type="predicted"/>
<dbReference type="InterPro" id="IPR038408">
    <property type="entry name" value="GNK2_sf"/>
</dbReference>
<keyword evidence="1 4" id="KW-0732">Signal</keyword>
<dbReference type="PANTHER" id="PTHR32099:SF51">
    <property type="entry name" value="CYSTEINE-RICH RECEPTOR-LIKE PROTEIN KINASE 25 ISOFORM X1"/>
    <property type="match status" value="1"/>
</dbReference>
<dbReference type="Gene3D" id="3.30.430.20">
    <property type="entry name" value="Gnk2 domain, C-X8-C-X2-C motif"/>
    <property type="match status" value="2"/>
</dbReference>
<feature type="domain" description="Gnk2-homologous" evidence="5">
    <location>
        <begin position="131"/>
        <end position="238"/>
    </location>
</feature>
<organism evidence="6 7">
    <name type="scientific">Kalanchoe fedtschenkoi</name>
    <name type="common">Lavender scallops</name>
    <name type="synonym">South American air plant</name>
    <dbReference type="NCBI Taxonomy" id="63787"/>
    <lineage>
        <taxon>Eukaryota</taxon>
        <taxon>Viridiplantae</taxon>
        <taxon>Streptophyta</taxon>
        <taxon>Embryophyta</taxon>
        <taxon>Tracheophyta</taxon>
        <taxon>Spermatophyta</taxon>
        <taxon>Magnoliopsida</taxon>
        <taxon>eudicotyledons</taxon>
        <taxon>Gunneridae</taxon>
        <taxon>Pentapetalae</taxon>
        <taxon>Saxifragales</taxon>
        <taxon>Crassulaceae</taxon>
        <taxon>Kalanchoe</taxon>
    </lineage>
</organism>
<dbReference type="Proteomes" id="UP000594263">
    <property type="component" value="Unplaced"/>
</dbReference>
<dbReference type="PROSITE" id="PS51473">
    <property type="entry name" value="GNK2"/>
    <property type="match status" value="2"/>
</dbReference>
<feature type="signal peptide" evidence="4">
    <location>
        <begin position="1"/>
        <end position="20"/>
    </location>
</feature>
<feature type="domain" description="Gnk2-homologous" evidence="5">
    <location>
        <begin position="23"/>
        <end position="126"/>
    </location>
</feature>
<evidence type="ECO:0000313" key="7">
    <source>
        <dbReference type="Proteomes" id="UP000594263"/>
    </source>
</evidence>
<protein>
    <recommendedName>
        <fullName evidence="5">Gnk2-homologous domain-containing protein</fullName>
    </recommendedName>
</protein>
<dbReference type="FunFam" id="3.30.430.20:FF:000002">
    <property type="entry name" value="Cysteine-rich receptor-like protein kinase 10"/>
    <property type="match status" value="1"/>
</dbReference>
<keyword evidence="2" id="KW-0677">Repeat</keyword>
<sequence>MRLSWRLAFLLPILVCLASAQDENLLYHTCSGANYTSNSIYQKNLNALLSSLSSNKDIDYGFYNFSEGEGIDRVNSIALCRGDISQTACQRCVNFSTTDLPQRCPTRKEAIVWYDNCIFRYSNRSILGSWEQPAYYMWNLNNVSDTNLFNQELDGLLSSLRDQASSGDSQKKFAIGDTSYAIFTRIYGLVQCTPDLSEVQCSNCLDRSFRDITVVFYGKQGGRVIGPSCNFRYEIDQFYEIPPPPSSAVPPPAIAPPPPTPTIVPPAGGESDKVRNIIIGVVSTVCVVIMIICIFIFLKLRNRKAKLESKYQEL</sequence>
<evidence type="ECO:0000259" key="5">
    <source>
        <dbReference type="PROSITE" id="PS51473"/>
    </source>
</evidence>
<dbReference type="CDD" id="cd23509">
    <property type="entry name" value="Gnk2-like"/>
    <property type="match status" value="2"/>
</dbReference>
<evidence type="ECO:0000256" key="2">
    <source>
        <dbReference type="ARBA" id="ARBA00022737"/>
    </source>
</evidence>
<keyword evidence="3" id="KW-0472">Membrane</keyword>
<evidence type="ECO:0000256" key="1">
    <source>
        <dbReference type="ARBA" id="ARBA00022729"/>
    </source>
</evidence>
<feature type="chain" id="PRO_5029746439" description="Gnk2-homologous domain-containing protein" evidence="4">
    <location>
        <begin position="21"/>
        <end position="314"/>
    </location>
</feature>
<dbReference type="FunFam" id="3.30.430.20:FF:000003">
    <property type="entry name" value="Cysteine-rich RLK (RECEPTOR-like protein kinase) 10"/>
    <property type="match status" value="1"/>
</dbReference>
<keyword evidence="3" id="KW-0812">Transmembrane</keyword>
<dbReference type="AlphaFoldDB" id="A0A7N1A9A9"/>
<evidence type="ECO:0000256" key="3">
    <source>
        <dbReference type="SAM" id="Phobius"/>
    </source>
</evidence>
<feature type="transmembrane region" description="Helical" evidence="3">
    <location>
        <begin position="277"/>
        <end position="298"/>
    </location>
</feature>
<evidence type="ECO:0000256" key="4">
    <source>
        <dbReference type="SAM" id="SignalP"/>
    </source>
</evidence>